<name>A0A813S5E5_9BILA</name>
<evidence type="ECO:0000256" key="4">
    <source>
        <dbReference type="ARBA" id="ARBA00022989"/>
    </source>
</evidence>
<evidence type="ECO:0000313" key="9">
    <source>
        <dbReference type="Proteomes" id="UP000663845"/>
    </source>
</evidence>
<dbReference type="EMBL" id="CAJOAZ010000059">
    <property type="protein sequence ID" value="CAF3511699.1"/>
    <property type="molecule type" value="Genomic_DNA"/>
</dbReference>
<feature type="transmembrane region" description="Helical" evidence="6">
    <location>
        <begin position="123"/>
        <end position="142"/>
    </location>
</feature>
<comment type="similarity">
    <text evidence="2">Belongs to the cornichon family.</text>
</comment>
<reference evidence="7" key="1">
    <citation type="submission" date="2021-02" db="EMBL/GenBank/DDBJ databases">
        <authorList>
            <person name="Nowell W R."/>
        </authorList>
    </citation>
    <scope>NUCLEOTIDE SEQUENCE</scope>
</reference>
<evidence type="ECO:0008006" key="10">
    <source>
        <dbReference type="Google" id="ProtNLM"/>
    </source>
</evidence>
<dbReference type="AlphaFoldDB" id="A0A813S5E5"/>
<evidence type="ECO:0000256" key="6">
    <source>
        <dbReference type="SAM" id="Phobius"/>
    </source>
</evidence>
<dbReference type="PANTHER" id="PTHR12290">
    <property type="entry name" value="CORNICHON-RELATED"/>
    <property type="match status" value="1"/>
</dbReference>
<dbReference type="GO" id="GO:0016192">
    <property type="term" value="P:vesicle-mediated transport"/>
    <property type="evidence" value="ECO:0007669"/>
    <property type="project" value="InterPro"/>
</dbReference>
<evidence type="ECO:0000256" key="3">
    <source>
        <dbReference type="ARBA" id="ARBA00022692"/>
    </source>
</evidence>
<dbReference type="Proteomes" id="UP000663845">
    <property type="component" value="Unassembled WGS sequence"/>
</dbReference>
<evidence type="ECO:0000313" key="7">
    <source>
        <dbReference type="EMBL" id="CAF0789812.1"/>
    </source>
</evidence>
<keyword evidence="3 6" id="KW-0812">Transmembrane</keyword>
<comment type="subcellular location">
    <subcellularLocation>
        <location evidence="1">Membrane</location>
        <topology evidence="1">Multi-pass membrane protein</topology>
    </subcellularLocation>
</comment>
<comment type="caution">
    <text evidence="7">The sequence shown here is derived from an EMBL/GenBank/DDBJ whole genome shotgun (WGS) entry which is preliminary data.</text>
</comment>
<protein>
    <recommendedName>
        <fullName evidence="10">Cornichon-like protein</fullName>
    </recommendedName>
</protein>
<evidence type="ECO:0000313" key="8">
    <source>
        <dbReference type="EMBL" id="CAF3511699.1"/>
    </source>
</evidence>
<gene>
    <name evidence="7" type="ORF">JYZ213_LOCUS4668</name>
    <name evidence="8" type="ORF">OXD698_LOCUS1916</name>
</gene>
<sequence length="144" mass="16887">MAFTFVALAYIIALILTALLIFFAIWHIIAFDELKNDHKNPIEQCNSLNPLVLPEYATHIFINFLFLIGGQWLTLFFNVPLIAYHINKYRTRSMMSGFGVYDPTTIMNAHILNLAQREGWIKLGFYMVTFFYYLYCMIAELIRE</sequence>
<proteinExistence type="inferred from homology"/>
<feature type="transmembrane region" description="Helical" evidence="6">
    <location>
        <begin position="60"/>
        <end position="86"/>
    </location>
</feature>
<evidence type="ECO:0000256" key="2">
    <source>
        <dbReference type="ARBA" id="ARBA00010095"/>
    </source>
</evidence>
<dbReference type="EMBL" id="CAJNOG010000026">
    <property type="protein sequence ID" value="CAF0789812.1"/>
    <property type="molecule type" value="Genomic_DNA"/>
</dbReference>
<accession>A0A813S5E5</accession>
<organism evidence="7 9">
    <name type="scientific">Adineta steineri</name>
    <dbReference type="NCBI Taxonomy" id="433720"/>
    <lineage>
        <taxon>Eukaryota</taxon>
        <taxon>Metazoa</taxon>
        <taxon>Spiralia</taxon>
        <taxon>Gnathifera</taxon>
        <taxon>Rotifera</taxon>
        <taxon>Eurotatoria</taxon>
        <taxon>Bdelloidea</taxon>
        <taxon>Adinetida</taxon>
        <taxon>Adinetidae</taxon>
        <taxon>Adineta</taxon>
    </lineage>
</organism>
<dbReference type="GO" id="GO:0016020">
    <property type="term" value="C:membrane"/>
    <property type="evidence" value="ECO:0007669"/>
    <property type="project" value="UniProtKB-SubCell"/>
</dbReference>
<evidence type="ECO:0000256" key="5">
    <source>
        <dbReference type="ARBA" id="ARBA00023136"/>
    </source>
</evidence>
<dbReference type="InterPro" id="IPR003377">
    <property type="entry name" value="Cornichon"/>
</dbReference>
<dbReference type="SMART" id="SM01398">
    <property type="entry name" value="Cornichon"/>
    <property type="match status" value="1"/>
</dbReference>
<keyword evidence="4 6" id="KW-1133">Transmembrane helix</keyword>
<dbReference type="Pfam" id="PF03311">
    <property type="entry name" value="Cornichon"/>
    <property type="match status" value="1"/>
</dbReference>
<evidence type="ECO:0000256" key="1">
    <source>
        <dbReference type="ARBA" id="ARBA00004141"/>
    </source>
</evidence>
<feature type="transmembrane region" description="Helical" evidence="6">
    <location>
        <begin position="7"/>
        <end position="29"/>
    </location>
</feature>
<keyword evidence="5 6" id="KW-0472">Membrane</keyword>
<dbReference type="Proteomes" id="UP000663844">
    <property type="component" value="Unassembled WGS sequence"/>
</dbReference>